<organism evidence="4 5">
    <name type="scientific">Nocardia goodfellowii</name>
    <dbReference type="NCBI Taxonomy" id="882446"/>
    <lineage>
        <taxon>Bacteria</taxon>
        <taxon>Bacillati</taxon>
        <taxon>Actinomycetota</taxon>
        <taxon>Actinomycetes</taxon>
        <taxon>Mycobacteriales</taxon>
        <taxon>Nocardiaceae</taxon>
        <taxon>Nocardia</taxon>
    </lineage>
</organism>
<evidence type="ECO:0000313" key="5">
    <source>
        <dbReference type="Proteomes" id="UP001519325"/>
    </source>
</evidence>
<dbReference type="RefSeq" id="WP_209883898.1">
    <property type="nucleotide sequence ID" value="NZ_JAGGMR010000001.1"/>
</dbReference>
<feature type="domain" description="DUF7373" evidence="3">
    <location>
        <begin position="251"/>
        <end position="393"/>
    </location>
</feature>
<feature type="chain" id="PRO_5045284717" description="Lipoprotein" evidence="1">
    <location>
        <begin position="23"/>
        <end position="396"/>
    </location>
</feature>
<comment type="caution">
    <text evidence="4">The sequence shown here is derived from an EMBL/GenBank/DDBJ whole genome shotgun (WGS) entry which is preliminary data.</text>
</comment>
<dbReference type="InterPro" id="IPR056463">
    <property type="entry name" value="DUF7373_C"/>
</dbReference>
<dbReference type="Pfam" id="PF24088">
    <property type="entry name" value="DUF7373"/>
    <property type="match status" value="1"/>
</dbReference>
<keyword evidence="1" id="KW-0732">Signal</keyword>
<evidence type="ECO:0000259" key="3">
    <source>
        <dbReference type="Pfam" id="PF24092"/>
    </source>
</evidence>
<keyword evidence="5" id="KW-1185">Reference proteome</keyword>
<evidence type="ECO:0008006" key="6">
    <source>
        <dbReference type="Google" id="ProtNLM"/>
    </source>
</evidence>
<proteinExistence type="predicted"/>
<evidence type="ECO:0000256" key="1">
    <source>
        <dbReference type="SAM" id="SignalP"/>
    </source>
</evidence>
<protein>
    <recommendedName>
        <fullName evidence="6">Lipoprotein</fullName>
    </recommendedName>
</protein>
<name>A0ABS4Q6M7_9NOCA</name>
<dbReference type="Pfam" id="PF24092">
    <property type="entry name" value="DUF7373_C"/>
    <property type="match status" value="1"/>
</dbReference>
<feature type="domain" description="DUF7373" evidence="2">
    <location>
        <begin position="52"/>
        <end position="246"/>
    </location>
</feature>
<dbReference type="InterPro" id="IPR055797">
    <property type="entry name" value="DUF7373"/>
</dbReference>
<evidence type="ECO:0000259" key="2">
    <source>
        <dbReference type="Pfam" id="PF24088"/>
    </source>
</evidence>
<feature type="signal peptide" evidence="1">
    <location>
        <begin position="1"/>
        <end position="22"/>
    </location>
</feature>
<gene>
    <name evidence="4" type="ORF">BJ987_000254</name>
</gene>
<dbReference type="Proteomes" id="UP001519325">
    <property type="component" value="Unassembled WGS sequence"/>
</dbReference>
<sequence>MRPRYALCAAIAVVLAASTSCGSDDQPGAPAVDTAALDSGNYPVVPRDVETIRTSETGALLEAVRIGAVTPLPLQIDGKFSFQTLVSPERRLSADSPPIITSLTEADFREVAQGFIAGWDTNGKRRSQPNLGSAVELDILRFHEPAQALAAAHALAERQSTKLPGQQIQIPDFPLAKAKYSESKKYLDTWLTHNALVLHVHIEDPVSEPVDVTSLIDFTRRALAKKIEMLNSYSPTPADQLQALPIDTDGLLSRTLPVEPGQQRNGKDYSVVMPQQAAMHFETGPAQVWAALADAGVDLVAFSNARVYRARDAKSATRLAAALIAKDADGWQAIDSPPNLPTAKCFDTKDKKLNSGRYPPACFLTYDRYVARVTAKNTQELHQKAAAQYKLLAYRP</sequence>
<dbReference type="PROSITE" id="PS51257">
    <property type="entry name" value="PROKAR_LIPOPROTEIN"/>
    <property type="match status" value="1"/>
</dbReference>
<accession>A0ABS4Q6M7</accession>
<dbReference type="EMBL" id="JAGGMR010000001">
    <property type="protein sequence ID" value="MBP2187353.1"/>
    <property type="molecule type" value="Genomic_DNA"/>
</dbReference>
<reference evidence="4 5" key="1">
    <citation type="submission" date="2021-03" db="EMBL/GenBank/DDBJ databases">
        <title>Sequencing the genomes of 1000 actinobacteria strains.</title>
        <authorList>
            <person name="Klenk H.-P."/>
        </authorList>
    </citation>
    <scope>NUCLEOTIDE SEQUENCE [LARGE SCALE GENOMIC DNA]</scope>
    <source>
        <strain evidence="4 5">DSM 45516</strain>
    </source>
</reference>
<evidence type="ECO:0000313" key="4">
    <source>
        <dbReference type="EMBL" id="MBP2187353.1"/>
    </source>
</evidence>